<comment type="subcellular location">
    <subcellularLocation>
        <location evidence="1">Virion</location>
    </subcellularLocation>
</comment>
<keyword evidence="2" id="KW-0175">Coiled coil</keyword>
<evidence type="ECO:0000313" key="5">
    <source>
        <dbReference type="Proteomes" id="UP000004221"/>
    </source>
</evidence>
<evidence type="ECO:0000256" key="2">
    <source>
        <dbReference type="SAM" id="Coils"/>
    </source>
</evidence>
<feature type="domain" description="Phage capsid-like C-terminal" evidence="3">
    <location>
        <begin position="139"/>
        <end position="411"/>
    </location>
</feature>
<dbReference type="SUPFAM" id="SSF56563">
    <property type="entry name" value="Major capsid protein gp5"/>
    <property type="match status" value="1"/>
</dbReference>
<dbReference type="RefSeq" id="WP_008478044.1">
    <property type="nucleotide sequence ID" value="NZ_CAGS01000237.1"/>
</dbReference>
<protein>
    <submittedName>
        <fullName evidence="4">Putative Phage major capsid protein, HK97 family</fullName>
    </submittedName>
</protein>
<evidence type="ECO:0000256" key="1">
    <source>
        <dbReference type="ARBA" id="ARBA00004328"/>
    </source>
</evidence>
<accession>I4EHG9</accession>
<dbReference type="OrthoDB" id="236961at2"/>
<evidence type="ECO:0000259" key="3">
    <source>
        <dbReference type="Pfam" id="PF05065"/>
    </source>
</evidence>
<dbReference type="AlphaFoldDB" id="I4EHG9"/>
<organism evidence="4 5">
    <name type="scientific">Nitrolancea hollandica Lb</name>
    <dbReference type="NCBI Taxonomy" id="1129897"/>
    <lineage>
        <taxon>Bacteria</taxon>
        <taxon>Pseudomonadati</taxon>
        <taxon>Thermomicrobiota</taxon>
        <taxon>Thermomicrobia</taxon>
        <taxon>Sphaerobacterales</taxon>
        <taxon>Sphaerobacterineae</taxon>
        <taxon>Sphaerobacteraceae</taxon>
        <taxon>Nitrolancea</taxon>
    </lineage>
</organism>
<keyword evidence="5" id="KW-1185">Reference proteome</keyword>
<comment type="caution">
    <text evidence="4">The sequence shown here is derived from an EMBL/GenBank/DDBJ whole genome shotgun (WGS) entry which is preliminary data.</text>
</comment>
<dbReference type="EMBL" id="CAGS01000237">
    <property type="protein sequence ID" value="CCF84131.1"/>
    <property type="molecule type" value="Genomic_DNA"/>
</dbReference>
<proteinExistence type="predicted"/>
<dbReference type="Proteomes" id="UP000004221">
    <property type="component" value="Unassembled WGS sequence"/>
</dbReference>
<reference evidence="4 5" key="1">
    <citation type="journal article" date="2012" name="ISME J.">
        <title>Nitrification expanded: discovery, physiology and genomics of a nitrite-oxidizing bacterium from the phylum Chloroflexi.</title>
        <authorList>
            <person name="Sorokin D.Y."/>
            <person name="Lucker S."/>
            <person name="Vejmelkova D."/>
            <person name="Kostrikina N.A."/>
            <person name="Kleerebezem R."/>
            <person name="Rijpstra W.I."/>
            <person name="Damste J.S."/>
            <person name="Le Paslier D."/>
            <person name="Muyzer G."/>
            <person name="Wagner M."/>
            <person name="van Loosdrecht M.C."/>
            <person name="Daims H."/>
        </authorList>
    </citation>
    <scope>NUCLEOTIDE SEQUENCE [LARGE SCALE GENOMIC DNA]</scope>
    <source>
        <strain evidence="5">none</strain>
    </source>
</reference>
<name>I4EHG9_9BACT</name>
<dbReference type="InterPro" id="IPR024455">
    <property type="entry name" value="Phage_capsid"/>
</dbReference>
<dbReference type="Gene3D" id="3.30.2400.10">
    <property type="entry name" value="Major capsid protein gp5"/>
    <property type="match status" value="1"/>
</dbReference>
<gene>
    <name evidence="4" type="ORF">NITHO_3110004</name>
</gene>
<dbReference type="InterPro" id="IPR054612">
    <property type="entry name" value="Phage_capsid-like_C"/>
</dbReference>
<evidence type="ECO:0000313" key="4">
    <source>
        <dbReference type="EMBL" id="CCF84131.1"/>
    </source>
</evidence>
<dbReference type="Pfam" id="PF05065">
    <property type="entry name" value="Phage_capsid"/>
    <property type="match status" value="1"/>
</dbReference>
<feature type="coiled-coil region" evidence="2">
    <location>
        <begin position="15"/>
        <end position="60"/>
    </location>
</feature>
<dbReference type="Gene3D" id="3.30.2320.10">
    <property type="entry name" value="hypothetical protein PF0899 domain"/>
    <property type="match status" value="1"/>
</dbReference>
<sequence>MPTVRELRDNRRKVWEAMQEIMDRAERENRALTDAEKAQYAAFERDLEDLTDRLEDAEIRNHPLNRPVGDPIAIRAEQGTRRRQPGEIAVLTREERFSDLVDRPAENVLFGRYLRGVLTGNWNGAEAERAMGEGTIAAGGALVPTPLSAAVIDRLRNQSRAMQAGALTVPMDSATLKMARVADDPTAGWVNENTAVPEGDVTLEQVEFTARSLAVIVRASRQVIEDGGAALEGTVTNSIAQALAIELDRVALYGSGTAPEPKGLMNMAGLVTHSVGANGAQLANYAPFVAAAQKVWEANDAPNAYIMAPRTAATIAGFTDSTGQPLNPLPLVAGLNGLITKQVPVNRTQGTAVNASDIVLGNFTQLMIGMRREIGIELLRERYADNLQIGFLAWARVDVQVSHIESFCPIVGIIP</sequence>
<dbReference type="NCBIfam" id="TIGR01554">
    <property type="entry name" value="major_cap_HK97"/>
    <property type="match status" value="1"/>
</dbReference>